<dbReference type="PANTHER" id="PTHR10146:SF14">
    <property type="entry name" value="PYRIDOXAL PHOSPHATE HOMEOSTASIS PROTEIN"/>
    <property type="match status" value="1"/>
</dbReference>
<dbReference type="SUPFAM" id="SSF51419">
    <property type="entry name" value="PLP-binding barrel"/>
    <property type="match status" value="1"/>
</dbReference>
<dbReference type="RefSeq" id="WP_087460184.1">
    <property type="nucleotide sequence ID" value="NZ_CP021425.1"/>
</dbReference>
<evidence type="ECO:0000256" key="1">
    <source>
        <dbReference type="ARBA" id="ARBA00022898"/>
    </source>
</evidence>
<sequence>MISIADNLNNVRQRIKKAQTSSPVRLLAVSKTRTADEVDTLHQLGVDEFGENYLQEALEKIAALNAQHEQSIIWHFIGPIQSNKTRQIAEQFDWVQSVDREKIVTRLNEQRPDNLPPLNVCIQININDEQSKSGIAPEQLTELARQVSASPRLQLRGLMTIPAATQSDAELNASLNTMHNLFRNLQTQYPSVDTLSMGMSSDIEAAIQSGSTMVRVGTALFGPRTS</sequence>
<dbReference type="InterPro" id="IPR011078">
    <property type="entry name" value="PyrdxlP_homeostasis"/>
</dbReference>
<evidence type="ECO:0000256" key="4">
    <source>
        <dbReference type="RuleBase" id="RU004514"/>
    </source>
</evidence>
<evidence type="ECO:0000259" key="5">
    <source>
        <dbReference type="Pfam" id="PF01168"/>
    </source>
</evidence>
<dbReference type="FunFam" id="3.20.20.10:FF:000018">
    <property type="entry name" value="Pyridoxal phosphate homeostasis protein"/>
    <property type="match status" value="1"/>
</dbReference>
<protein>
    <recommendedName>
        <fullName evidence="2">Pyridoxal phosphate homeostasis protein</fullName>
        <shortName evidence="2">PLP homeostasis protein</shortName>
    </recommendedName>
</protein>
<dbReference type="PROSITE" id="PS01211">
    <property type="entry name" value="UPF0001"/>
    <property type="match status" value="1"/>
</dbReference>
<dbReference type="PIRSF" id="PIRSF004848">
    <property type="entry name" value="YBL036c_PLPDEIII"/>
    <property type="match status" value="1"/>
</dbReference>
<comment type="similarity">
    <text evidence="2 4">Belongs to the pyridoxal phosphate-binding protein YggS/PROSC family.</text>
</comment>
<evidence type="ECO:0000256" key="2">
    <source>
        <dbReference type="HAMAP-Rule" id="MF_02087"/>
    </source>
</evidence>
<feature type="modified residue" description="N6-(pyridoxal phosphate)lysine" evidence="2 3">
    <location>
        <position position="31"/>
    </location>
</feature>
<dbReference type="HAMAP" id="MF_02087">
    <property type="entry name" value="PLP_homeostasis"/>
    <property type="match status" value="1"/>
</dbReference>
<dbReference type="OrthoDB" id="9804072at2"/>
<dbReference type="AlphaFoldDB" id="A0A1Y0I3F3"/>
<comment type="cofactor">
    <cofactor evidence="3">
        <name>pyridoxal 5'-phosphate</name>
        <dbReference type="ChEBI" id="CHEBI:597326"/>
    </cofactor>
</comment>
<evidence type="ECO:0000256" key="3">
    <source>
        <dbReference type="PIRSR" id="PIRSR004848-1"/>
    </source>
</evidence>
<feature type="domain" description="Alanine racemase N-terminal" evidence="5">
    <location>
        <begin position="7"/>
        <end position="223"/>
    </location>
</feature>
<reference evidence="6 7" key="1">
    <citation type="submission" date="2017-05" db="EMBL/GenBank/DDBJ databases">
        <title>Genomic insights into alkan degradation activity of Oleiphilus messinensis.</title>
        <authorList>
            <person name="Kozyavkin S.A."/>
            <person name="Slesarev A.I."/>
            <person name="Golyshin P.N."/>
            <person name="Korzhenkov A."/>
            <person name="Golyshina O.N."/>
            <person name="Toshchakov S.V."/>
        </authorList>
    </citation>
    <scope>NUCLEOTIDE SEQUENCE [LARGE SCALE GENOMIC DNA]</scope>
    <source>
        <strain evidence="6 7">ME102</strain>
    </source>
</reference>
<gene>
    <name evidence="6" type="ORF">OLMES_0951</name>
</gene>
<dbReference type="Proteomes" id="UP000196027">
    <property type="component" value="Chromosome"/>
</dbReference>
<name>A0A1Y0I3F3_9GAMM</name>
<dbReference type="InterPro" id="IPR001608">
    <property type="entry name" value="Ala_racemase_N"/>
</dbReference>
<accession>A0A1Y0I3F3</accession>
<dbReference type="KEGG" id="ome:OLMES_0951"/>
<dbReference type="PANTHER" id="PTHR10146">
    <property type="entry name" value="PROLINE SYNTHETASE CO-TRANSCRIBED BACTERIAL HOMOLOG PROTEIN"/>
    <property type="match status" value="1"/>
</dbReference>
<keyword evidence="7" id="KW-1185">Reference proteome</keyword>
<dbReference type="InterPro" id="IPR029066">
    <property type="entry name" value="PLP-binding_barrel"/>
</dbReference>
<keyword evidence="1 2" id="KW-0663">Pyridoxal phosphate</keyword>
<dbReference type="Gene3D" id="3.20.20.10">
    <property type="entry name" value="Alanine racemase"/>
    <property type="match status" value="1"/>
</dbReference>
<evidence type="ECO:0000313" key="6">
    <source>
        <dbReference type="EMBL" id="ARU55038.1"/>
    </source>
</evidence>
<evidence type="ECO:0000313" key="7">
    <source>
        <dbReference type="Proteomes" id="UP000196027"/>
    </source>
</evidence>
<dbReference type="GO" id="GO:0030170">
    <property type="term" value="F:pyridoxal phosphate binding"/>
    <property type="evidence" value="ECO:0007669"/>
    <property type="project" value="UniProtKB-UniRule"/>
</dbReference>
<dbReference type="NCBIfam" id="TIGR00044">
    <property type="entry name" value="YggS family pyridoxal phosphate-dependent enzyme"/>
    <property type="match status" value="1"/>
</dbReference>
<comment type="function">
    <text evidence="2">Pyridoxal 5'-phosphate (PLP)-binding protein, which is involved in PLP homeostasis.</text>
</comment>
<dbReference type="CDD" id="cd06824">
    <property type="entry name" value="PLPDE_III_Yggs_like"/>
    <property type="match status" value="1"/>
</dbReference>
<dbReference type="EMBL" id="CP021425">
    <property type="protein sequence ID" value="ARU55038.1"/>
    <property type="molecule type" value="Genomic_DNA"/>
</dbReference>
<organism evidence="6 7">
    <name type="scientific">Oleiphilus messinensis</name>
    <dbReference type="NCBI Taxonomy" id="141451"/>
    <lineage>
        <taxon>Bacteria</taxon>
        <taxon>Pseudomonadati</taxon>
        <taxon>Pseudomonadota</taxon>
        <taxon>Gammaproteobacteria</taxon>
        <taxon>Oceanospirillales</taxon>
        <taxon>Oleiphilaceae</taxon>
        <taxon>Oleiphilus</taxon>
    </lineage>
</organism>
<dbReference type="Pfam" id="PF01168">
    <property type="entry name" value="Ala_racemase_N"/>
    <property type="match status" value="1"/>
</dbReference>
<proteinExistence type="inferred from homology"/>